<evidence type="ECO:0000313" key="1">
    <source>
        <dbReference type="EMBL" id="QDT60415.1"/>
    </source>
</evidence>
<dbReference type="RefSeq" id="WP_419187365.1">
    <property type="nucleotide sequence ID" value="NZ_CP036272.1"/>
</dbReference>
<gene>
    <name evidence="1" type="ORF">SV7mr_29370</name>
</gene>
<accession>A0A517SWA3</accession>
<name>A0A517SWA3_9BACT</name>
<sequence>MRLRGLLTPLGSGNRYTGASKRIDYQRVQHFIMQQIKIFKAVDSEIGDLESQINRFLRKNKVRVLSISGNHSSSPSQSAGPMNTFSGGDVTIILLFEIEEAGR</sequence>
<evidence type="ECO:0000313" key="2">
    <source>
        <dbReference type="Proteomes" id="UP000315003"/>
    </source>
</evidence>
<dbReference type="Proteomes" id="UP000315003">
    <property type="component" value="Chromosome"/>
</dbReference>
<dbReference type="EMBL" id="CP036272">
    <property type="protein sequence ID" value="QDT60415.1"/>
    <property type="molecule type" value="Genomic_DNA"/>
</dbReference>
<dbReference type="AlphaFoldDB" id="A0A517SWA3"/>
<organism evidence="1 2">
    <name type="scientific">Stieleria bergensis</name>
    <dbReference type="NCBI Taxonomy" id="2528025"/>
    <lineage>
        <taxon>Bacteria</taxon>
        <taxon>Pseudomonadati</taxon>
        <taxon>Planctomycetota</taxon>
        <taxon>Planctomycetia</taxon>
        <taxon>Pirellulales</taxon>
        <taxon>Pirellulaceae</taxon>
        <taxon>Stieleria</taxon>
    </lineage>
</organism>
<reference evidence="1 2" key="1">
    <citation type="submission" date="2019-02" db="EMBL/GenBank/DDBJ databases">
        <title>Deep-cultivation of Planctomycetes and their phenomic and genomic characterization uncovers novel biology.</title>
        <authorList>
            <person name="Wiegand S."/>
            <person name="Jogler M."/>
            <person name="Boedeker C."/>
            <person name="Pinto D."/>
            <person name="Vollmers J."/>
            <person name="Rivas-Marin E."/>
            <person name="Kohn T."/>
            <person name="Peeters S.H."/>
            <person name="Heuer A."/>
            <person name="Rast P."/>
            <person name="Oberbeckmann S."/>
            <person name="Bunk B."/>
            <person name="Jeske O."/>
            <person name="Meyerdierks A."/>
            <person name="Storesund J.E."/>
            <person name="Kallscheuer N."/>
            <person name="Luecker S."/>
            <person name="Lage O.M."/>
            <person name="Pohl T."/>
            <person name="Merkel B.J."/>
            <person name="Hornburger P."/>
            <person name="Mueller R.-W."/>
            <person name="Bruemmer F."/>
            <person name="Labrenz M."/>
            <person name="Spormann A.M."/>
            <person name="Op den Camp H."/>
            <person name="Overmann J."/>
            <person name="Amann R."/>
            <person name="Jetten M.S.M."/>
            <person name="Mascher T."/>
            <person name="Medema M.H."/>
            <person name="Devos D.P."/>
            <person name="Kaster A.-K."/>
            <person name="Ovreas L."/>
            <person name="Rohde M."/>
            <person name="Galperin M.Y."/>
            <person name="Jogler C."/>
        </authorList>
    </citation>
    <scope>NUCLEOTIDE SEQUENCE [LARGE SCALE GENOMIC DNA]</scope>
    <source>
        <strain evidence="1 2">SV_7m_r</strain>
    </source>
</reference>
<protein>
    <submittedName>
        <fullName evidence="1">Uncharacterized protein</fullName>
    </submittedName>
</protein>
<proteinExistence type="predicted"/>
<keyword evidence="2" id="KW-1185">Reference proteome</keyword>